<keyword evidence="2" id="KW-0819">tRNA processing</keyword>
<organism evidence="8 9">
    <name type="scientific">Microthyrium microscopicum</name>
    <dbReference type="NCBI Taxonomy" id="703497"/>
    <lineage>
        <taxon>Eukaryota</taxon>
        <taxon>Fungi</taxon>
        <taxon>Dikarya</taxon>
        <taxon>Ascomycota</taxon>
        <taxon>Pezizomycotina</taxon>
        <taxon>Dothideomycetes</taxon>
        <taxon>Dothideomycetes incertae sedis</taxon>
        <taxon>Microthyriales</taxon>
        <taxon>Microthyriaceae</taxon>
        <taxon>Microthyrium</taxon>
    </lineage>
</organism>
<evidence type="ECO:0000256" key="1">
    <source>
        <dbReference type="ARBA" id="ARBA00004123"/>
    </source>
</evidence>
<dbReference type="Proteomes" id="UP000799302">
    <property type="component" value="Unassembled WGS sequence"/>
</dbReference>
<evidence type="ECO:0000256" key="3">
    <source>
        <dbReference type="ARBA" id="ARBA00023242"/>
    </source>
</evidence>
<dbReference type="EMBL" id="MU004235">
    <property type="protein sequence ID" value="KAF2669038.1"/>
    <property type="molecule type" value="Genomic_DNA"/>
</dbReference>
<dbReference type="GO" id="GO:0000172">
    <property type="term" value="C:ribonuclease MRP complex"/>
    <property type="evidence" value="ECO:0007669"/>
    <property type="project" value="InterPro"/>
</dbReference>
<evidence type="ECO:0000256" key="2">
    <source>
        <dbReference type="ARBA" id="ARBA00022694"/>
    </source>
</evidence>
<protein>
    <submittedName>
        <fullName evidence="8">POPLD-domain-containing protein</fullName>
    </submittedName>
</protein>
<feature type="compositionally biased region" description="Basic and acidic residues" evidence="5">
    <location>
        <begin position="15"/>
        <end position="25"/>
    </location>
</feature>
<dbReference type="InterPro" id="IPR039182">
    <property type="entry name" value="Pop1"/>
</dbReference>
<dbReference type="PANTHER" id="PTHR22731:SF3">
    <property type="entry name" value="RIBONUCLEASES P_MRP PROTEIN SUBUNIT POP1"/>
    <property type="match status" value="1"/>
</dbReference>
<reference evidence="8" key="1">
    <citation type="journal article" date="2020" name="Stud. Mycol.">
        <title>101 Dothideomycetes genomes: a test case for predicting lifestyles and emergence of pathogens.</title>
        <authorList>
            <person name="Haridas S."/>
            <person name="Albert R."/>
            <person name="Binder M."/>
            <person name="Bloem J."/>
            <person name="Labutti K."/>
            <person name="Salamov A."/>
            <person name="Andreopoulos B."/>
            <person name="Baker S."/>
            <person name="Barry K."/>
            <person name="Bills G."/>
            <person name="Bluhm B."/>
            <person name="Cannon C."/>
            <person name="Castanera R."/>
            <person name="Culley D."/>
            <person name="Daum C."/>
            <person name="Ezra D."/>
            <person name="Gonzalez J."/>
            <person name="Henrissat B."/>
            <person name="Kuo A."/>
            <person name="Liang C."/>
            <person name="Lipzen A."/>
            <person name="Lutzoni F."/>
            <person name="Magnuson J."/>
            <person name="Mondo S."/>
            <person name="Nolan M."/>
            <person name="Ohm R."/>
            <person name="Pangilinan J."/>
            <person name="Park H.-J."/>
            <person name="Ramirez L."/>
            <person name="Alfaro M."/>
            <person name="Sun H."/>
            <person name="Tritt A."/>
            <person name="Yoshinaga Y."/>
            <person name="Zwiers L.-H."/>
            <person name="Turgeon B."/>
            <person name="Goodwin S."/>
            <person name="Spatafora J."/>
            <person name="Crous P."/>
            <person name="Grigoriev I."/>
        </authorList>
    </citation>
    <scope>NUCLEOTIDE SEQUENCE</scope>
    <source>
        <strain evidence="8">CBS 115976</strain>
    </source>
</reference>
<dbReference type="GO" id="GO:0005655">
    <property type="term" value="C:nucleolar ribonuclease P complex"/>
    <property type="evidence" value="ECO:0007669"/>
    <property type="project" value="InterPro"/>
</dbReference>
<feature type="domain" description="POPLD" evidence="7">
    <location>
        <begin position="554"/>
        <end position="658"/>
    </location>
</feature>
<accession>A0A6A6UD52</accession>
<dbReference type="Pfam" id="PF06978">
    <property type="entry name" value="POP1_N"/>
    <property type="match status" value="1"/>
</dbReference>
<feature type="domain" description="Pop1 N-terminal" evidence="6">
    <location>
        <begin position="59"/>
        <end position="278"/>
    </location>
</feature>
<evidence type="ECO:0000256" key="4">
    <source>
        <dbReference type="SAM" id="Coils"/>
    </source>
</evidence>
<feature type="compositionally biased region" description="Low complexity" evidence="5">
    <location>
        <begin position="1"/>
        <end position="11"/>
    </location>
</feature>
<feature type="region of interest" description="Disordered" evidence="5">
    <location>
        <begin position="1"/>
        <end position="48"/>
    </location>
</feature>
<evidence type="ECO:0000256" key="5">
    <source>
        <dbReference type="SAM" id="MobiDB-lite"/>
    </source>
</evidence>
<keyword evidence="4" id="KW-0175">Coiled coil</keyword>
<keyword evidence="3" id="KW-0539">Nucleus</keyword>
<feature type="coiled-coil region" evidence="4">
    <location>
        <begin position="141"/>
        <end position="176"/>
    </location>
</feature>
<evidence type="ECO:0000259" key="6">
    <source>
        <dbReference type="Pfam" id="PF06978"/>
    </source>
</evidence>
<dbReference type="InterPro" id="IPR012590">
    <property type="entry name" value="POPLD_dom"/>
</dbReference>
<dbReference type="AlphaFoldDB" id="A0A6A6UD52"/>
<gene>
    <name evidence="8" type="ORF">BT63DRAFT_439782</name>
</gene>
<name>A0A6A6UD52_9PEZI</name>
<evidence type="ECO:0000259" key="7">
    <source>
        <dbReference type="Pfam" id="PF08170"/>
    </source>
</evidence>
<evidence type="ECO:0000313" key="8">
    <source>
        <dbReference type="EMBL" id="KAF2669038.1"/>
    </source>
</evidence>
<dbReference type="PANTHER" id="PTHR22731">
    <property type="entry name" value="RIBONUCLEASES P/MRP PROTEIN SUBUNIT POP1"/>
    <property type="match status" value="1"/>
</dbReference>
<dbReference type="OrthoDB" id="442863at2759"/>
<dbReference type="InterPro" id="IPR009723">
    <property type="entry name" value="Pop1_N"/>
</dbReference>
<evidence type="ECO:0000313" key="9">
    <source>
        <dbReference type="Proteomes" id="UP000799302"/>
    </source>
</evidence>
<dbReference type="Pfam" id="PF08170">
    <property type="entry name" value="POPLD"/>
    <property type="match status" value="1"/>
</dbReference>
<dbReference type="GO" id="GO:0001682">
    <property type="term" value="P:tRNA 5'-leader removal"/>
    <property type="evidence" value="ECO:0007669"/>
    <property type="project" value="InterPro"/>
</dbReference>
<keyword evidence="9" id="KW-1185">Reference proteome</keyword>
<sequence>MASKQSSSSKSNPAKRKDPPSQRARDPKRRKMFSAPGRNLPVQSSDEAFSNGQLDVAKFVKAREFEIRALEDGIKQAAKGLASRAFQEVPRELRRRTASHNVKRVPKRLQARAKREMIQDNTPVRKKKRILPQQRLRIETVRRMESVKKRLQTKKAEKKAKRIASLENEVTITEDNEENGASAALVKVRKPKVKTSVLRSPPTPRAKFRKRQLEKTWLPSHLYHNKRARMTPPKQPLWRFALPLTPSEKSYRKTHRASSLRNAIAWDTSYMSTIRLHGVDKSLEGLLKAIGVGSGDKPAVLWTPKGAKWKRGLRSWSGWVFKRDSDTEHPICPVTIIWNSEASKNQESKQSDGPDRAPKLRELMVRCHPSAFLELWTEVTNLAKVQKPAVKVEDLRFELGSIEITGPSSTEALVSILHPINNEENESTIGLLQKLKILTNPNMLPKNVVLSMKISDPRLHSPLKHAPEGHVQSKQEELLQVCHQWPLDKNASPIVLFDKNTRTLATKSLQTQKSINRRKAQAKPGENPLPQKGDAKIPILLFTTNSGTGNQGAWTLMMPWKCVLPVWYTLMHHPVSTGGTIRFGGINEQRQIAYESGRPWFPADYPGTKAGMEWELREREDVKAAWDRKPKGRRTEFDSLNLGHEKRGEIGLGWSCDWDALQKSKPFHQASFLRAQALLKDNNDPTFQPSSALYNVKITMITKGAPQARARIYRLPNSNPKDRSLWLSFLDHQGPKKNQRSLPKPGDHLYPGTPQDSDLLGRKRYCARVNLECQN</sequence>
<feature type="region of interest" description="Disordered" evidence="5">
    <location>
        <begin position="511"/>
        <end position="533"/>
    </location>
</feature>
<proteinExistence type="predicted"/>
<comment type="subcellular location">
    <subcellularLocation>
        <location evidence="1">Nucleus</location>
    </subcellularLocation>
</comment>
<feature type="region of interest" description="Disordered" evidence="5">
    <location>
        <begin position="734"/>
        <end position="755"/>
    </location>
</feature>